<dbReference type="WBParaSite" id="nRc.2.0.1.t31900-RA">
    <property type="protein sequence ID" value="nRc.2.0.1.t31900-RA"/>
    <property type="gene ID" value="nRc.2.0.1.g31900"/>
</dbReference>
<evidence type="ECO:0000313" key="1">
    <source>
        <dbReference type="Proteomes" id="UP000887565"/>
    </source>
</evidence>
<dbReference type="Proteomes" id="UP000887565">
    <property type="component" value="Unplaced"/>
</dbReference>
<dbReference type="AlphaFoldDB" id="A0A915K110"/>
<accession>A0A915K110</accession>
<name>A0A915K110_ROMCU</name>
<organism evidence="1 2">
    <name type="scientific">Romanomermis culicivorax</name>
    <name type="common">Nematode worm</name>
    <dbReference type="NCBI Taxonomy" id="13658"/>
    <lineage>
        <taxon>Eukaryota</taxon>
        <taxon>Metazoa</taxon>
        <taxon>Ecdysozoa</taxon>
        <taxon>Nematoda</taxon>
        <taxon>Enoplea</taxon>
        <taxon>Dorylaimia</taxon>
        <taxon>Mermithida</taxon>
        <taxon>Mermithoidea</taxon>
        <taxon>Mermithidae</taxon>
        <taxon>Romanomermis</taxon>
    </lineage>
</organism>
<protein>
    <submittedName>
        <fullName evidence="2">Uncharacterized protein</fullName>
    </submittedName>
</protein>
<evidence type="ECO:0000313" key="2">
    <source>
        <dbReference type="WBParaSite" id="nRc.2.0.1.t31900-RA"/>
    </source>
</evidence>
<reference evidence="2" key="1">
    <citation type="submission" date="2022-11" db="UniProtKB">
        <authorList>
            <consortium name="WormBaseParasite"/>
        </authorList>
    </citation>
    <scope>IDENTIFICATION</scope>
</reference>
<sequence>MIDLGTASWIALRTIKNGLTSPFISCIGSPFCAACVASSAFVAGVLPCLGDVILLDGADVGCTNWLLCGSFWASKMMSSSSPKEEICVHNVQKTSTERHN</sequence>
<proteinExistence type="predicted"/>
<keyword evidence="1" id="KW-1185">Reference proteome</keyword>